<protein>
    <submittedName>
        <fullName evidence="1">Uncharacterized protein</fullName>
    </submittedName>
</protein>
<evidence type="ECO:0000313" key="2">
    <source>
        <dbReference type="Proteomes" id="UP000008466"/>
    </source>
</evidence>
<dbReference type="RefSeq" id="WP_013607995.1">
    <property type="nucleotide sequence ID" value="NC_015152.1"/>
</dbReference>
<dbReference type="OrthoDB" id="369271at2"/>
<dbReference type="KEGG" id="sbu:SpiBuddy_2328"/>
<dbReference type="Gene3D" id="2.40.160.50">
    <property type="entry name" value="membrane protein fhac: a member of the omp85/tpsb transporter family"/>
    <property type="match status" value="1"/>
</dbReference>
<reference evidence="2" key="1">
    <citation type="submission" date="2011-02" db="EMBL/GenBank/DDBJ databases">
        <title>Complete sequence of Spirochaeta sp. Buddy.</title>
        <authorList>
            <person name="Lucas S."/>
            <person name="Copeland A."/>
            <person name="Lapidus A."/>
            <person name="Cheng J.-F."/>
            <person name="Goodwin L."/>
            <person name="Pitluck S."/>
            <person name="Zeytun A."/>
            <person name="Detter J.C."/>
            <person name="Han C."/>
            <person name="Tapia R."/>
            <person name="Land M."/>
            <person name="Hauser L."/>
            <person name="Kyrpides N."/>
            <person name="Ivanova N."/>
            <person name="Mikhailova N."/>
            <person name="Pagani I."/>
            <person name="Ritalahti K.M."/>
            <person name="Loeffler F.E."/>
            <person name="Woyke T."/>
        </authorList>
    </citation>
    <scope>NUCLEOTIDE SEQUENCE [LARGE SCALE GENOMIC DNA]</scope>
    <source>
        <strain evidence="2">ATCC BAA-1886 / DSM 22777 / Buddy</strain>
    </source>
</reference>
<dbReference type="eggNOG" id="COG4775">
    <property type="taxonomic scope" value="Bacteria"/>
</dbReference>
<proteinExistence type="predicted"/>
<dbReference type="HOGENOM" id="CLU_752070_0_0_12"/>
<accession>F0RSN0</accession>
<dbReference type="STRING" id="158189.SpiBuddy_2328"/>
<organism evidence="1 2">
    <name type="scientific">Sphaerochaeta globosa (strain ATCC BAA-1886 / DSM 22777 / Buddy)</name>
    <name type="common">Spirochaeta sp. (strain Buddy)</name>
    <dbReference type="NCBI Taxonomy" id="158189"/>
    <lineage>
        <taxon>Bacteria</taxon>
        <taxon>Pseudomonadati</taxon>
        <taxon>Spirochaetota</taxon>
        <taxon>Spirochaetia</taxon>
        <taxon>Spirochaetales</taxon>
        <taxon>Sphaerochaetaceae</taxon>
        <taxon>Sphaerochaeta</taxon>
    </lineage>
</organism>
<dbReference type="Proteomes" id="UP000008466">
    <property type="component" value="Chromosome"/>
</dbReference>
<gene>
    <name evidence="1" type="ordered locus">SpiBuddy_2328</name>
</gene>
<name>F0RSN0_SPHGB</name>
<evidence type="ECO:0000313" key="1">
    <source>
        <dbReference type="EMBL" id="ADY14146.1"/>
    </source>
</evidence>
<sequence>MRKKIVWMIILACFLPFSLFASWSFAYDSWEGHPRISAGLIPTGIRAGIVNDDLSLFADWKTNLYLLGKVGYHERLVWQNPLSGAMLSTNPLVYDQLLFDWTIGLRQYFGSPQKHSLFVGYRGSYEKALDSMIVGTVLDSGTVQTLSSWFSGGDSVYGPLSGIGTNIGLAYQYNNLVDTLTATDGFSASALLWFGPMLMNANASYVRIEGKAQAAKTLFNIREQEKNLYSIVISNRVSSSIVFGSSIPLAVQQNATLGSKVRGFGTFQFPTDYSLANQIDLRFNGPEPFLSGFFPRLALFLDFGYGWGELYNTSLAQSDFIASTGVAVTFTVRSYMDIGYEMAYLLAGENYEYPGSKMVGKILARLQF</sequence>
<dbReference type="AlphaFoldDB" id="F0RSN0"/>
<dbReference type="EMBL" id="CP002541">
    <property type="protein sequence ID" value="ADY14146.1"/>
    <property type="molecule type" value="Genomic_DNA"/>
</dbReference>
<keyword evidence="2" id="KW-1185">Reference proteome</keyword>